<dbReference type="Pfam" id="PF07589">
    <property type="entry name" value="PEP-CTERM"/>
    <property type="match status" value="1"/>
</dbReference>
<evidence type="ECO:0000313" key="2">
    <source>
        <dbReference type="EMBL" id="MQT17032.1"/>
    </source>
</evidence>
<comment type="caution">
    <text evidence="2">The sequence shown here is derived from an EMBL/GenBank/DDBJ whole genome shotgun (WGS) entry which is preliminary data.</text>
</comment>
<dbReference type="NCBIfam" id="NF035944">
    <property type="entry name" value="PEPxxWA-CTERM"/>
    <property type="match status" value="1"/>
</dbReference>
<protein>
    <submittedName>
        <fullName evidence="2">PEPxxWA-CTERM sorting domain-containing protein</fullName>
    </submittedName>
</protein>
<organism evidence="2 3">
    <name type="scientific">Sandarakinorhabdus fusca</name>
    <dbReference type="NCBI Taxonomy" id="1439888"/>
    <lineage>
        <taxon>Bacteria</taxon>
        <taxon>Pseudomonadati</taxon>
        <taxon>Pseudomonadota</taxon>
        <taxon>Alphaproteobacteria</taxon>
        <taxon>Sphingomonadales</taxon>
        <taxon>Sphingosinicellaceae</taxon>
        <taxon>Sandarakinorhabdus</taxon>
    </lineage>
</organism>
<accession>A0A7C9GNU7</accession>
<evidence type="ECO:0000313" key="3">
    <source>
        <dbReference type="Proteomes" id="UP000481327"/>
    </source>
</evidence>
<dbReference type="InterPro" id="IPR013424">
    <property type="entry name" value="Ice-binding_C"/>
</dbReference>
<dbReference type="AlphaFoldDB" id="A0A7C9GNU7"/>
<dbReference type="OrthoDB" id="5781575at2"/>
<proteinExistence type="predicted"/>
<dbReference type="NCBIfam" id="TIGR02595">
    <property type="entry name" value="PEP_CTERM"/>
    <property type="match status" value="1"/>
</dbReference>
<reference evidence="2 3" key="1">
    <citation type="submission" date="2019-09" db="EMBL/GenBank/DDBJ databases">
        <title>Polymorphobacter sp. isolated from a lake in China.</title>
        <authorList>
            <person name="Liu Z."/>
        </authorList>
    </citation>
    <scope>NUCLEOTIDE SEQUENCE [LARGE SCALE GENOMIC DNA]</scope>
    <source>
        <strain evidence="2 3">D40P</strain>
    </source>
</reference>
<dbReference type="Proteomes" id="UP000481327">
    <property type="component" value="Unassembled WGS sequence"/>
</dbReference>
<dbReference type="NCBIfam" id="NF038132">
    <property type="entry name" value="PEP_NF038132"/>
    <property type="match status" value="1"/>
</dbReference>
<evidence type="ECO:0000259" key="1">
    <source>
        <dbReference type="Pfam" id="PF07589"/>
    </source>
</evidence>
<feature type="domain" description="Ice-binding protein C-terminal" evidence="1">
    <location>
        <begin position="214"/>
        <end position="237"/>
    </location>
</feature>
<sequence>MLTGTSASAVCVGSCGTAGANGDITASPLGGTYDYVTTAGGVSGAGSLGVDTETNGSINTTGSFAADAGSVLSFYFNYVTSDGSGFADYGWSQLQTVSGNAVATLFTARTTPSGDTVPGFGLPGLLATLTPGSTPIQIGTGGGGGPVWSGLGGDSGRCFDTGCGYTGWIRADYTIAAAGNYRLAFGVTNWSDTQFASGLAYDGVIVDGNPVPGVPEPGTWAMLIAGFGLVGAAARRRRTAIA</sequence>
<dbReference type="EMBL" id="WIOL01000002">
    <property type="protein sequence ID" value="MQT17032.1"/>
    <property type="molecule type" value="Genomic_DNA"/>
</dbReference>
<name>A0A7C9GNU7_9SPHN</name>
<keyword evidence="3" id="KW-1185">Reference proteome</keyword>
<gene>
    <name evidence="2" type="ORF">F3168_07140</name>
</gene>